<protein>
    <submittedName>
        <fullName evidence="5">PHD finger protein 14</fullName>
    </submittedName>
</protein>
<dbReference type="CDD" id="cd15563">
    <property type="entry name" value="PHD3_PHF14"/>
    <property type="match status" value="1"/>
</dbReference>
<dbReference type="SUPFAM" id="SSF57903">
    <property type="entry name" value="FYVE/PHD zinc finger"/>
    <property type="match status" value="1"/>
</dbReference>
<dbReference type="AlphaFoldDB" id="A0A4Z2FC90"/>
<dbReference type="InterPro" id="IPR019787">
    <property type="entry name" value="Znf_PHD-finger"/>
</dbReference>
<feature type="domain" description="PHD-type" evidence="4">
    <location>
        <begin position="228"/>
        <end position="262"/>
    </location>
</feature>
<evidence type="ECO:0000256" key="2">
    <source>
        <dbReference type="ARBA" id="ARBA00022771"/>
    </source>
</evidence>
<keyword evidence="6" id="KW-1185">Reference proteome</keyword>
<keyword evidence="3" id="KW-0862">Zinc</keyword>
<evidence type="ECO:0000259" key="4">
    <source>
        <dbReference type="Pfam" id="PF00628"/>
    </source>
</evidence>
<dbReference type="InterPro" id="IPR011011">
    <property type="entry name" value="Znf_FYVE_PHD"/>
</dbReference>
<dbReference type="EMBL" id="SRLO01001365">
    <property type="protein sequence ID" value="TNN38525.1"/>
    <property type="molecule type" value="Genomic_DNA"/>
</dbReference>
<dbReference type="Proteomes" id="UP000314294">
    <property type="component" value="Unassembled WGS sequence"/>
</dbReference>
<evidence type="ECO:0000256" key="3">
    <source>
        <dbReference type="ARBA" id="ARBA00022833"/>
    </source>
</evidence>
<keyword evidence="2" id="KW-0863">Zinc-finger</keyword>
<dbReference type="Pfam" id="PF00628">
    <property type="entry name" value="PHD"/>
    <property type="match status" value="1"/>
</dbReference>
<dbReference type="GO" id="GO:0008270">
    <property type="term" value="F:zinc ion binding"/>
    <property type="evidence" value="ECO:0007669"/>
    <property type="project" value="UniProtKB-KW"/>
</dbReference>
<reference evidence="5 6" key="1">
    <citation type="submission" date="2019-03" db="EMBL/GenBank/DDBJ databases">
        <title>First draft genome of Liparis tanakae, snailfish: a comprehensive survey of snailfish specific genes.</title>
        <authorList>
            <person name="Kim W."/>
            <person name="Song I."/>
            <person name="Jeong J.-H."/>
            <person name="Kim D."/>
            <person name="Kim S."/>
            <person name="Ryu S."/>
            <person name="Song J.Y."/>
            <person name="Lee S.K."/>
        </authorList>
    </citation>
    <scope>NUCLEOTIDE SEQUENCE [LARGE SCALE GENOMIC DNA]</scope>
    <source>
        <tissue evidence="5">Muscle</tissue>
    </source>
</reference>
<evidence type="ECO:0000313" key="6">
    <source>
        <dbReference type="Proteomes" id="UP000314294"/>
    </source>
</evidence>
<evidence type="ECO:0000256" key="1">
    <source>
        <dbReference type="ARBA" id="ARBA00022723"/>
    </source>
</evidence>
<organism evidence="5 6">
    <name type="scientific">Liparis tanakae</name>
    <name type="common">Tanaka's snailfish</name>
    <dbReference type="NCBI Taxonomy" id="230148"/>
    <lineage>
        <taxon>Eukaryota</taxon>
        <taxon>Metazoa</taxon>
        <taxon>Chordata</taxon>
        <taxon>Craniata</taxon>
        <taxon>Vertebrata</taxon>
        <taxon>Euteleostomi</taxon>
        <taxon>Actinopterygii</taxon>
        <taxon>Neopterygii</taxon>
        <taxon>Teleostei</taxon>
        <taxon>Neoteleostei</taxon>
        <taxon>Acanthomorphata</taxon>
        <taxon>Eupercaria</taxon>
        <taxon>Perciformes</taxon>
        <taxon>Cottioidei</taxon>
        <taxon>Cottales</taxon>
        <taxon>Liparidae</taxon>
        <taxon>Liparis</taxon>
    </lineage>
</organism>
<dbReference type="Gene3D" id="2.30.30.1150">
    <property type="match status" value="1"/>
</dbReference>
<keyword evidence="1" id="KW-0479">Metal-binding</keyword>
<sequence length="328" mass="35390">MDLNPDQRAAGLPPGGRRVSLWEQEVPIEKTRVRTLRLGFGPQKEATAFSGVVAGSLGTPAGIRKKRTFSGVQVSVVAVLPAVNELCPEELIKAAALTEGPRGGGALRHGGVDGREPLCGIDLRPADTPEPLGAPDVSEATNAPSIRGATLTQHRVFDGLISPTSFSCGDTSHNILQRPWKKDGMLAAPQAMAPPLHDRNRGAFKDRRRNDCLQLSETVQAPRYLQSFRCDECRLCYHFGCLDPPLKKSPKQTGYGWICQECDTSSSKRSRRVAVSVVYRRAGVHCGRRVSPGLLGGDKPALAKATSLLLSPRALRRIDFSSKVTVSP</sequence>
<accession>A0A4Z2FC90</accession>
<proteinExistence type="predicted"/>
<gene>
    <name evidence="5" type="primary">Phf14_1</name>
    <name evidence="5" type="ORF">EYF80_051306</name>
</gene>
<name>A0A4Z2FC90_9TELE</name>
<comment type="caution">
    <text evidence="5">The sequence shown here is derived from an EMBL/GenBank/DDBJ whole genome shotgun (WGS) entry which is preliminary data.</text>
</comment>
<evidence type="ECO:0000313" key="5">
    <source>
        <dbReference type="EMBL" id="TNN38525.1"/>
    </source>
</evidence>
<dbReference type="OrthoDB" id="336088at2759"/>